<feature type="compositionally biased region" description="Polar residues" evidence="1">
    <location>
        <begin position="113"/>
        <end position="127"/>
    </location>
</feature>
<sequence>MGIRHDLWVDENDECKLAAFAILKRKKMAFLKTLKNISVPDGYSNMPRFKCMQKKKKSDLPVSTPQGTESVCLPTNLPPPIQYAPQLSRPVYSASHPIPMDQDTPHPGLTVWPESQPSRSVHLTSHLSPVGRDLLQPSRSVHSTSHLGLENQNSS</sequence>
<gene>
    <name evidence="2" type="ORF">CQW23_28061</name>
</gene>
<reference evidence="3" key="2">
    <citation type="journal article" date="2017" name="J. Anim. Genet.">
        <title>Multiple reference genome sequences of hot pepper reveal the massive evolution of plant disease resistance genes by retroduplication.</title>
        <authorList>
            <person name="Kim S."/>
            <person name="Park J."/>
            <person name="Yeom S.-I."/>
            <person name="Kim Y.-M."/>
            <person name="Seo E."/>
            <person name="Kim K.-T."/>
            <person name="Kim M.-S."/>
            <person name="Lee J.M."/>
            <person name="Cheong K."/>
            <person name="Shin H.-S."/>
            <person name="Kim S.-B."/>
            <person name="Han K."/>
            <person name="Lee J."/>
            <person name="Park M."/>
            <person name="Lee H.-A."/>
            <person name="Lee H.-Y."/>
            <person name="Lee Y."/>
            <person name="Oh S."/>
            <person name="Lee J.H."/>
            <person name="Choi E."/>
            <person name="Choi E."/>
            <person name="Lee S.E."/>
            <person name="Jeon J."/>
            <person name="Kim H."/>
            <person name="Choi G."/>
            <person name="Song H."/>
            <person name="Lee J."/>
            <person name="Lee S.-C."/>
            <person name="Kwon J.-K."/>
            <person name="Lee H.-Y."/>
            <person name="Koo N."/>
            <person name="Hong Y."/>
            <person name="Kim R.W."/>
            <person name="Kang W.-H."/>
            <person name="Huh J.H."/>
            <person name="Kang B.-C."/>
            <person name="Yang T.-J."/>
            <person name="Lee Y.-H."/>
            <person name="Bennetzen J.L."/>
            <person name="Choi D."/>
        </authorList>
    </citation>
    <scope>NUCLEOTIDE SEQUENCE [LARGE SCALE GENOMIC DNA]</scope>
    <source>
        <strain evidence="3">cv. PBC81</strain>
    </source>
</reference>
<dbReference type="EMBL" id="MLFT02000012">
    <property type="protein sequence ID" value="PHT31724.1"/>
    <property type="molecule type" value="Genomic_DNA"/>
</dbReference>
<dbReference type="AlphaFoldDB" id="A0A2G2VFG9"/>
<proteinExistence type="predicted"/>
<dbReference type="Proteomes" id="UP000224567">
    <property type="component" value="Unassembled WGS sequence"/>
</dbReference>
<accession>A0A2G2VFG9</accession>
<reference evidence="2 3" key="1">
    <citation type="journal article" date="2017" name="Genome Biol.">
        <title>New reference genome sequences of hot pepper reveal the massive evolution of plant disease-resistance genes by retroduplication.</title>
        <authorList>
            <person name="Kim S."/>
            <person name="Park J."/>
            <person name="Yeom S.I."/>
            <person name="Kim Y.M."/>
            <person name="Seo E."/>
            <person name="Kim K.T."/>
            <person name="Kim M.S."/>
            <person name="Lee J.M."/>
            <person name="Cheong K."/>
            <person name="Shin H.S."/>
            <person name="Kim S.B."/>
            <person name="Han K."/>
            <person name="Lee J."/>
            <person name="Park M."/>
            <person name="Lee H.A."/>
            <person name="Lee H.Y."/>
            <person name="Lee Y."/>
            <person name="Oh S."/>
            <person name="Lee J.H."/>
            <person name="Choi E."/>
            <person name="Choi E."/>
            <person name="Lee S.E."/>
            <person name="Jeon J."/>
            <person name="Kim H."/>
            <person name="Choi G."/>
            <person name="Song H."/>
            <person name="Lee J."/>
            <person name="Lee S.C."/>
            <person name="Kwon J.K."/>
            <person name="Lee H.Y."/>
            <person name="Koo N."/>
            <person name="Hong Y."/>
            <person name="Kim R.W."/>
            <person name="Kang W.H."/>
            <person name="Huh J.H."/>
            <person name="Kang B.C."/>
            <person name="Yang T.J."/>
            <person name="Lee Y.H."/>
            <person name="Bennetzen J.L."/>
            <person name="Choi D."/>
        </authorList>
    </citation>
    <scope>NUCLEOTIDE SEQUENCE [LARGE SCALE GENOMIC DNA]</scope>
    <source>
        <strain evidence="3">cv. PBC81</strain>
    </source>
</reference>
<dbReference type="OrthoDB" id="1322939at2759"/>
<evidence type="ECO:0000313" key="2">
    <source>
        <dbReference type="EMBL" id="PHT31724.1"/>
    </source>
</evidence>
<organism evidence="2 3">
    <name type="scientific">Capsicum baccatum</name>
    <name type="common">Peruvian pepper</name>
    <dbReference type="NCBI Taxonomy" id="33114"/>
    <lineage>
        <taxon>Eukaryota</taxon>
        <taxon>Viridiplantae</taxon>
        <taxon>Streptophyta</taxon>
        <taxon>Embryophyta</taxon>
        <taxon>Tracheophyta</taxon>
        <taxon>Spermatophyta</taxon>
        <taxon>Magnoliopsida</taxon>
        <taxon>eudicotyledons</taxon>
        <taxon>Gunneridae</taxon>
        <taxon>Pentapetalae</taxon>
        <taxon>asterids</taxon>
        <taxon>lamiids</taxon>
        <taxon>Solanales</taxon>
        <taxon>Solanaceae</taxon>
        <taxon>Solanoideae</taxon>
        <taxon>Capsiceae</taxon>
        <taxon>Capsicum</taxon>
    </lineage>
</organism>
<protein>
    <submittedName>
        <fullName evidence="2">Uncharacterized protein</fullName>
    </submittedName>
</protein>
<evidence type="ECO:0000256" key="1">
    <source>
        <dbReference type="SAM" id="MobiDB-lite"/>
    </source>
</evidence>
<feature type="region of interest" description="Disordered" evidence="1">
    <location>
        <begin position="54"/>
        <end position="155"/>
    </location>
</feature>
<evidence type="ECO:0000313" key="3">
    <source>
        <dbReference type="Proteomes" id="UP000224567"/>
    </source>
</evidence>
<keyword evidence="3" id="KW-1185">Reference proteome</keyword>
<feature type="compositionally biased region" description="Polar residues" evidence="1">
    <location>
        <begin position="137"/>
        <end position="155"/>
    </location>
</feature>
<comment type="caution">
    <text evidence="2">The sequence shown here is derived from an EMBL/GenBank/DDBJ whole genome shotgun (WGS) entry which is preliminary data.</text>
</comment>
<name>A0A2G2VFG9_CAPBA</name>